<dbReference type="AlphaFoldDB" id="F6EYA6"/>
<gene>
    <name evidence="2" type="ORF">Sphch_2398</name>
</gene>
<dbReference type="HOGENOM" id="CLU_2828972_0_0_5"/>
<dbReference type="EMBL" id="CP002798">
    <property type="protein sequence ID" value="AEG50059.1"/>
    <property type="molecule type" value="Genomic_DNA"/>
</dbReference>
<sequence length="66" mass="7293">MEFINVTVTPDSRLSRNDAASFLGLSSKTLANWAFRGLGPRSLKVGGRRFYYLADLEAFVQKGAPQ</sequence>
<dbReference type="RefSeq" id="WP_013848299.1">
    <property type="nucleotide sequence ID" value="NC_015593.1"/>
</dbReference>
<dbReference type="InterPro" id="IPR009061">
    <property type="entry name" value="DNA-bd_dom_put_sf"/>
</dbReference>
<feature type="domain" description="Helix-turn-helix" evidence="1">
    <location>
        <begin position="14"/>
        <end position="63"/>
    </location>
</feature>
<dbReference type="Pfam" id="PF12728">
    <property type="entry name" value="HTH_17"/>
    <property type="match status" value="1"/>
</dbReference>
<dbReference type="Proteomes" id="UP000007150">
    <property type="component" value="Chromosome 1"/>
</dbReference>
<reference evidence="2 3" key="1">
    <citation type="submission" date="2011-05" db="EMBL/GenBank/DDBJ databases">
        <title>Complete sequence of chromosome 1 of Sphingobium chlorophenolicum L-1.</title>
        <authorList>
            <consortium name="US DOE Joint Genome Institute"/>
            <person name="Lucas S."/>
            <person name="Han J."/>
            <person name="Lapidus A."/>
            <person name="Cheng J.-F."/>
            <person name="Goodwin L."/>
            <person name="Pitluck S."/>
            <person name="Peters L."/>
            <person name="Daligault H."/>
            <person name="Han C."/>
            <person name="Tapia R."/>
            <person name="Land M."/>
            <person name="Hauser L."/>
            <person name="Kyrpides N."/>
            <person name="Ivanova N."/>
            <person name="Pagani I."/>
            <person name="Turner P."/>
            <person name="Copley S."/>
            <person name="Woyke T."/>
        </authorList>
    </citation>
    <scope>NUCLEOTIDE SEQUENCE [LARGE SCALE GENOMIC DNA]</scope>
    <source>
        <strain evidence="2 3">L-1</strain>
    </source>
</reference>
<organism evidence="2 3">
    <name type="scientific">Sphingobium chlorophenolicum L-1</name>
    <dbReference type="NCBI Taxonomy" id="690566"/>
    <lineage>
        <taxon>Bacteria</taxon>
        <taxon>Pseudomonadati</taxon>
        <taxon>Pseudomonadota</taxon>
        <taxon>Alphaproteobacteria</taxon>
        <taxon>Sphingomonadales</taxon>
        <taxon>Sphingomonadaceae</taxon>
        <taxon>Sphingobium</taxon>
    </lineage>
</organism>
<keyword evidence="3" id="KW-1185">Reference proteome</keyword>
<evidence type="ECO:0000313" key="3">
    <source>
        <dbReference type="Proteomes" id="UP000007150"/>
    </source>
</evidence>
<evidence type="ECO:0000259" key="1">
    <source>
        <dbReference type="Pfam" id="PF12728"/>
    </source>
</evidence>
<evidence type="ECO:0000313" key="2">
    <source>
        <dbReference type="EMBL" id="AEG50059.1"/>
    </source>
</evidence>
<accession>F6EYA6</accession>
<dbReference type="STRING" id="690566.Sphch_2398"/>
<dbReference type="InterPro" id="IPR041657">
    <property type="entry name" value="HTH_17"/>
</dbReference>
<protein>
    <recommendedName>
        <fullName evidence="1">Helix-turn-helix domain-containing protein</fullName>
    </recommendedName>
</protein>
<dbReference type="SUPFAM" id="SSF46955">
    <property type="entry name" value="Putative DNA-binding domain"/>
    <property type="match status" value="1"/>
</dbReference>
<name>F6EYA6_SPHCR</name>
<dbReference type="KEGG" id="sch:Sphch_2398"/>
<proteinExistence type="predicted"/>